<sequence length="210" mass="22088">MHNRRRFLGGIGVGMIAISGCLGTGLLEGPDDADDGGASQSGGSSGGSSTKQTATPDESTSEQTPEATPEATSDESMPEQTPEEVESLEDRITFTRDDDDPAVVGTLLMKGPIPGVIVSTDYQSADAWQNYATLDEENGTYKIGLSVTAGAAIGRLSVAGTMYDAEGDVVSRHTDVSNNIPTDEKALIHLRFDGDVSKMHYFEISLDNPA</sequence>
<dbReference type="AlphaFoldDB" id="A0A1H7PV44"/>
<accession>A0A1H7PV44</accession>
<name>A0A1H7PV44_HALLR</name>
<feature type="compositionally biased region" description="Polar residues" evidence="1">
    <location>
        <begin position="50"/>
        <end position="71"/>
    </location>
</feature>
<evidence type="ECO:0000313" key="3">
    <source>
        <dbReference type="Proteomes" id="UP000183894"/>
    </source>
</evidence>
<organism evidence="2 3">
    <name type="scientific">Haloferax larsenii</name>
    <dbReference type="NCBI Taxonomy" id="302484"/>
    <lineage>
        <taxon>Archaea</taxon>
        <taxon>Methanobacteriati</taxon>
        <taxon>Methanobacteriota</taxon>
        <taxon>Stenosarchaea group</taxon>
        <taxon>Halobacteria</taxon>
        <taxon>Halobacteriales</taxon>
        <taxon>Haloferacaceae</taxon>
        <taxon>Haloferax</taxon>
    </lineage>
</organism>
<gene>
    <name evidence="2" type="ORF">SAMN04488691_104192</name>
</gene>
<evidence type="ECO:0000313" key="2">
    <source>
        <dbReference type="EMBL" id="SEL38927.1"/>
    </source>
</evidence>
<protein>
    <submittedName>
        <fullName evidence="2">Uncharacterized protein</fullName>
    </submittedName>
</protein>
<feature type="region of interest" description="Disordered" evidence="1">
    <location>
        <begin position="28"/>
        <end position="98"/>
    </location>
</feature>
<feature type="compositionally biased region" description="Acidic residues" evidence="1">
    <location>
        <begin position="72"/>
        <end position="87"/>
    </location>
</feature>
<dbReference type="Proteomes" id="UP000183894">
    <property type="component" value="Unassembled WGS sequence"/>
</dbReference>
<proteinExistence type="predicted"/>
<dbReference type="EMBL" id="FOAD01000004">
    <property type="protein sequence ID" value="SEL38927.1"/>
    <property type="molecule type" value="Genomic_DNA"/>
</dbReference>
<reference evidence="2 3" key="1">
    <citation type="submission" date="2016-10" db="EMBL/GenBank/DDBJ databases">
        <authorList>
            <person name="de Groot N.N."/>
        </authorList>
    </citation>
    <scope>NUCLEOTIDE SEQUENCE [LARGE SCALE GENOMIC DNA]</scope>
    <source>
        <strain evidence="2 3">CDM_5</strain>
    </source>
</reference>
<evidence type="ECO:0000256" key="1">
    <source>
        <dbReference type="SAM" id="MobiDB-lite"/>
    </source>
</evidence>
<dbReference type="RefSeq" id="WP_074793843.1">
    <property type="nucleotide sequence ID" value="NZ_FOAD01000004.1"/>
</dbReference>
<dbReference type="PROSITE" id="PS51257">
    <property type="entry name" value="PROKAR_LIPOPROTEIN"/>
    <property type="match status" value="1"/>
</dbReference>